<dbReference type="AlphaFoldDB" id="A0A4Q7JB66"/>
<keyword evidence="11" id="KW-1185">Reference proteome</keyword>
<dbReference type="GO" id="GO:0008360">
    <property type="term" value="P:regulation of cell shape"/>
    <property type="evidence" value="ECO:0007669"/>
    <property type="project" value="UniProtKB-UniRule"/>
</dbReference>
<dbReference type="Pfam" id="PF17964">
    <property type="entry name" value="Big_10"/>
    <property type="match status" value="1"/>
</dbReference>
<feature type="active site" description="Proton donor/acceptor" evidence="7">
    <location>
        <position position="316"/>
    </location>
</feature>
<name>A0A4Q7JB66_9PSEU</name>
<dbReference type="RefSeq" id="WP_130475030.1">
    <property type="nucleotide sequence ID" value="NZ_SFCC01000004.1"/>
</dbReference>
<evidence type="ECO:0000256" key="2">
    <source>
        <dbReference type="ARBA" id="ARBA00022679"/>
    </source>
</evidence>
<dbReference type="InterPro" id="IPR006311">
    <property type="entry name" value="TAT_signal"/>
</dbReference>
<evidence type="ECO:0000256" key="3">
    <source>
        <dbReference type="ARBA" id="ARBA00022960"/>
    </source>
</evidence>
<evidence type="ECO:0000256" key="5">
    <source>
        <dbReference type="ARBA" id="ARBA00023315"/>
    </source>
</evidence>
<dbReference type="InterPro" id="IPR041280">
    <property type="entry name" value="Big_10"/>
</dbReference>
<sequence>MFQRRTAFKAALAVGAGVAVAGCSGDDGGGSGGQPPAAEAPKAVITAEPAVNAKDAPVANPVTVKVADGTLTDVKVTNPEGEAVKGELNPEKTVWTASEQLGYGKTYTYAAKGTGSDGKPVELTGTFDTVKPAKVIRATVNPGDDAEVGVGMPVSVKFDAPVTDRKAAQAALKVETSKDVEGAWGWLSDRQVDWRPREYWPANTEVTVTAKLYGVNIGKGVYVKADVTTKFKIGRNQVVKVNTPDHVMKVYRNGEQYASYPCSNGKDADPNLNTPNGTLIVMTKEPTSIFDNARYGYTDVKKKWCCRISNHGEYIHENEENRANIGKNNTSHGCVNLLEADAKKYFDSALIGDPVEITGSKAKMPTTSDVMDWLLDWETWKSKSAL</sequence>
<dbReference type="Gene3D" id="2.40.440.10">
    <property type="entry name" value="L,D-transpeptidase catalytic domain-like"/>
    <property type="match status" value="1"/>
</dbReference>
<proteinExistence type="predicted"/>
<dbReference type="GO" id="GO:0016746">
    <property type="term" value="F:acyltransferase activity"/>
    <property type="evidence" value="ECO:0007669"/>
    <property type="project" value="UniProtKB-KW"/>
</dbReference>
<dbReference type="Pfam" id="PF03734">
    <property type="entry name" value="YkuD"/>
    <property type="match status" value="1"/>
</dbReference>
<dbReference type="UniPathway" id="UPA00219"/>
<evidence type="ECO:0000256" key="4">
    <source>
        <dbReference type="ARBA" id="ARBA00022984"/>
    </source>
</evidence>
<dbReference type="SUPFAM" id="SSF141523">
    <property type="entry name" value="L,D-transpeptidase catalytic domain-like"/>
    <property type="match status" value="1"/>
</dbReference>
<keyword evidence="6 7" id="KW-0961">Cell wall biogenesis/degradation</keyword>
<dbReference type="Gene3D" id="2.60.40.3710">
    <property type="match status" value="1"/>
</dbReference>
<dbReference type="GO" id="GO:0005576">
    <property type="term" value="C:extracellular region"/>
    <property type="evidence" value="ECO:0007669"/>
    <property type="project" value="TreeGrafter"/>
</dbReference>
<dbReference type="InterPro" id="IPR005490">
    <property type="entry name" value="LD_TPept_cat_dom"/>
</dbReference>
<protein>
    <submittedName>
        <fullName evidence="10">L,D-transpeptidase</fullName>
    </submittedName>
</protein>
<dbReference type="CDD" id="cd13432">
    <property type="entry name" value="LDT_IgD_like_2"/>
    <property type="match status" value="1"/>
</dbReference>
<dbReference type="CDD" id="cd16913">
    <property type="entry name" value="YkuD_like"/>
    <property type="match status" value="1"/>
</dbReference>
<feature type="chain" id="PRO_5020472752" evidence="8">
    <location>
        <begin position="22"/>
        <end position="386"/>
    </location>
</feature>
<evidence type="ECO:0000313" key="10">
    <source>
        <dbReference type="EMBL" id="RZQ64318.1"/>
    </source>
</evidence>
<dbReference type="PROSITE" id="PS52029">
    <property type="entry name" value="LD_TPASE"/>
    <property type="match status" value="1"/>
</dbReference>
<keyword evidence="2" id="KW-0808">Transferase</keyword>
<evidence type="ECO:0000256" key="7">
    <source>
        <dbReference type="PROSITE-ProRule" id="PRU01373"/>
    </source>
</evidence>
<evidence type="ECO:0000256" key="6">
    <source>
        <dbReference type="ARBA" id="ARBA00023316"/>
    </source>
</evidence>
<organism evidence="10 11">
    <name type="scientific">Amycolatopsis suaedae</name>
    <dbReference type="NCBI Taxonomy" id="2510978"/>
    <lineage>
        <taxon>Bacteria</taxon>
        <taxon>Bacillati</taxon>
        <taxon>Actinomycetota</taxon>
        <taxon>Actinomycetes</taxon>
        <taxon>Pseudonocardiales</taxon>
        <taxon>Pseudonocardiaceae</taxon>
        <taxon>Amycolatopsis</taxon>
    </lineage>
</organism>
<keyword evidence="3 7" id="KW-0133">Cell shape</keyword>
<feature type="active site" description="Nucleophile" evidence="7">
    <location>
        <position position="334"/>
    </location>
</feature>
<dbReference type="GO" id="GO:0071555">
    <property type="term" value="P:cell wall organization"/>
    <property type="evidence" value="ECO:0007669"/>
    <property type="project" value="UniProtKB-UniRule"/>
</dbReference>
<dbReference type="GO" id="GO:0071972">
    <property type="term" value="F:peptidoglycan L,D-transpeptidase activity"/>
    <property type="evidence" value="ECO:0007669"/>
    <property type="project" value="TreeGrafter"/>
</dbReference>
<keyword evidence="8" id="KW-0732">Signal</keyword>
<dbReference type="PANTHER" id="PTHR30582">
    <property type="entry name" value="L,D-TRANSPEPTIDASE"/>
    <property type="match status" value="1"/>
</dbReference>
<dbReference type="PROSITE" id="PS51318">
    <property type="entry name" value="TAT"/>
    <property type="match status" value="1"/>
</dbReference>
<evidence type="ECO:0000256" key="1">
    <source>
        <dbReference type="ARBA" id="ARBA00004752"/>
    </source>
</evidence>
<dbReference type="PANTHER" id="PTHR30582:SF2">
    <property type="entry name" value="L,D-TRANSPEPTIDASE YCIB-RELATED"/>
    <property type="match status" value="1"/>
</dbReference>
<dbReference type="Proteomes" id="UP000292003">
    <property type="component" value="Unassembled WGS sequence"/>
</dbReference>
<gene>
    <name evidence="10" type="ORF">EWH70_10105</name>
</gene>
<evidence type="ECO:0000313" key="11">
    <source>
        <dbReference type="Proteomes" id="UP000292003"/>
    </source>
</evidence>
<dbReference type="InterPro" id="IPR038063">
    <property type="entry name" value="Transpep_catalytic_dom"/>
</dbReference>
<comment type="pathway">
    <text evidence="1 7">Cell wall biogenesis; peptidoglycan biosynthesis.</text>
</comment>
<dbReference type="GO" id="GO:0018104">
    <property type="term" value="P:peptidoglycan-protein cross-linking"/>
    <property type="evidence" value="ECO:0007669"/>
    <property type="project" value="TreeGrafter"/>
</dbReference>
<keyword evidence="4 7" id="KW-0573">Peptidoglycan synthesis</keyword>
<dbReference type="EMBL" id="SFCC01000004">
    <property type="protein sequence ID" value="RZQ64318.1"/>
    <property type="molecule type" value="Genomic_DNA"/>
</dbReference>
<feature type="signal peptide" evidence="8">
    <location>
        <begin position="1"/>
        <end position="21"/>
    </location>
</feature>
<dbReference type="OrthoDB" id="5242354at2"/>
<keyword evidence="5" id="KW-0012">Acyltransferase</keyword>
<dbReference type="PROSITE" id="PS51257">
    <property type="entry name" value="PROKAR_LIPOPROTEIN"/>
    <property type="match status" value="1"/>
</dbReference>
<evidence type="ECO:0000256" key="8">
    <source>
        <dbReference type="SAM" id="SignalP"/>
    </source>
</evidence>
<accession>A0A4Q7JB66</accession>
<evidence type="ECO:0000259" key="9">
    <source>
        <dbReference type="PROSITE" id="PS52029"/>
    </source>
</evidence>
<feature type="domain" description="L,D-TPase catalytic" evidence="9">
    <location>
        <begin position="237"/>
        <end position="358"/>
    </location>
</feature>
<comment type="caution">
    <text evidence="10">The sequence shown here is derived from an EMBL/GenBank/DDBJ whole genome shotgun (WGS) entry which is preliminary data.</text>
</comment>
<dbReference type="Gene3D" id="2.60.40.3780">
    <property type="match status" value="1"/>
</dbReference>
<dbReference type="InterPro" id="IPR050979">
    <property type="entry name" value="LD-transpeptidase"/>
</dbReference>
<reference evidence="10 11" key="1">
    <citation type="submission" date="2019-02" db="EMBL/GenBank/DDBJ databases">
        <title>Draft genome sequence of Amycolatopsis sp. 8-3EHSu isolated from roots of Suaeda maritima.</title>
        <authorList>
            <person name="Duangmal K."/>
            <person name="Chantavorakit T."/>
        </authorList>
    </citation>
    <scope>NUCLEOTIDE SEQUENCE [LARGE SCALE GENOMIC DNA]</scope>
    <source>
        <strain evidence="10 11">8-3EHSu</strain>
    </source>
</reference>